<proteinExistence type="predicted"/>
<comment type="caution">
    <text evidence="1">The sequence shown here is derived from an EMBL/GenBank/DDBJ whole genome shotgun (WGS) entry which is preliminary data.</text>
</comment>
<evidence type="ECO:0000313" key="2">
    <source>
        <dbReference type="Proteomes" id="UP000648482"/>
    </source>
</evidence>
<dbReference type="EMBL" id="AQGU01000027">
    <property type="protein sequence ID" value="MBE0360550.1"/>
    <property type="molecule type" value="Genomic_DNA"/>
</dbReference>
<keyword evidence="2" id="KW-1185">Reference proteome</keyword>
<reference evidence="1 2" key="1">
    <citation type="submission" date="2015-06" db="EMBL/GenBank/DDBJ databases">
        <title>Genome sequence of Pseudoalteromonas aliena.</title>
        <authorList>
            <person name="Xie B.-B."/>
            <person name="Rong J.-C."/>
            <person name="Qin Q.-L."/>
            <person name="Zhang Y.-Z."/>
        </authorList>
    </citation>
    <scope>NUCLEOTIDE SEQUENCE [LARGE SCALE GENOMIC DNA]</scope>
    <source>
        <strain evidence="1 2">SW19</strain>
    </source>
</reference>
<dbReference type="Proteomes" id="UP000648482">
    <property type="component" value="Unassembled WGS sequence"/>
</dbReference>
<name>A0ABR9E3S7_9GAMM</name>
<gene>
    <name evidence="1" type="ORF">PALI_a2554</name>
</gene>
<sequence>MYNLKFTVDVELAHVRSAASIFTFKLKHITPANCASTK</sequence>
<organism evidence="1 2">
    <name type="scientific">Pseudoalteromonas aliena SW19</name>
    <dbReference type="NCBI Taxonomy" id="1314866"/>
    <lineage>
        <taxon>Bacteria</taxon>
        <taxon>Pseudomonadati</taxon>
        <taxon>Pseudomonadota</taxon>
        <taxon>Gammaproteobacteria</taxon>
        <taxon>Alteromonadales</taxon>
        <taxon>Pseudoalteromonadaceae</taxon>
        <taxon>Pseudoalteromonas</taxon>
    </lineage>
</organism>
<accession>A0ABR9E3S7</accession>
<protein>
    <submittedName>
        <fullName evidence="1">Uncharacterized protein</fullName>
    </submittedName>
</protein>
<evidence type="ECO:0000313" key="1">
    <source>
        <dbReference type="EMBL" id="MBE0360550.1"/>
    </source>
</evidence>